<feature type="compositionally biased region" description="Low complexity" evidence="2">
    <location>
        <begin position="176"/>
        <end position="188"/>
    </location>
</feature>
<dbReference type="InterPro" id="IPR023210">
    <property type="entry name" value="NADP_OxRdtase_dom"/>
</dbReference>
<accession>A0ABN9TJ23</accession>
<dbReference type="InterPro" id="IPR018170">
    <property type="entry name" value="Aldo/ket_reductase_CS"/>
</dbReference>
<organism evidence="4 5">
    <name type="scientific">Prorocentrum cordatum</name>
    <dbReference type="NCBI Taxonomy" id="2364126"/>
    <lineage>
        <taxon>Eukaryota</taxon>
        <taxon>Sar</taxon>
        <taxon>Alveolata</taxon>
        <taxon>Dinophyceae</taxon>
        <taxon>Prorocentrales</taxon>
        <taxon>Prorocentraceae</taxon>
        <taxon>Prorocentrum</taxon>
    </lineage>
</organism>
<dbReference type="PANTHER" id="PTHR43625">
    <property type="entry name" value="AFLATOXIN B1 ALDEHYDE REDUCTASE"/>
    <property type="match status" value="1"/>
</dbReference>
<evidence type="ECO:0000313" key="5">
    <source>
        <dbReference type="Proteomes" id="UP001189429"/>
    </source>
</evidence>
<name>A0ABN9TJ23_9DINO</name>
<proteinExistence type="predicted"/>
<dbReference type="CDD" id="cd19093">
    <property type="entry name" value="AKR_AtPLR-like"/>
    <property type="match status" value="1"/>
</dbReference>
<dbReference type="PROSITE" id="PS00062">
    <property type="entry name" value="ALDOKETO_REDUCTASE_2"/>
    <property type="match status" value="1"/>
</dbReference>
<dbReference type="EMBL" id="CAUYUJ010014781">
    <property type="protein sequence ID" value="CAK0845949.1"/>
    <property type="molecule type" value="Genomic_DNA"/>
</dbReference>
<dbReference type="InterPro" id="IPR020471">
    <property type="entry name" value="AKR"/>
</dbReference>
<feature type="region of interest" description="Disordered" evidence="2">
    <location>
        <begin position="147"/>
        <end position="212"/>
    </location>
</feature>
<feature type="domain" description="NADP-dependent oxidoreductase" evidence="3">
    <location>
        <begin position="327"/>
        <end position="617"/>
    </location>
</feature>
<dbReference type="SUPFAM" id="SSF51430">
    <property type="entry name" value="NAD(P)-linked oxidoreductase"/>
    <property type="match status" value="1"/>
</dbReference>
<feature type="compositionally biased region" description="Basic residues" evidence="2">
    <location>
        <begin position="147"/>
        <end position="162"/>
    </location>
</feature>
<keyword evidence="1" id="KW-0560">Oxidoreductase</keyword>
<dbReference type="Proteomes" id="UP001189429">
    <property type="component" value="Unassembled WGS sequence"/>
</dbReference>
<comment type="caution">
    <text evidence="4">The sequence shown here is derived from an EMBL/GenBank/DDBJ whole genome shotgun (WGS) entry which is preliminary data.</text>
</comment>
<sequence>MGGGGVRPRWCLCPGQLREPGGSERHAGPDGRRCRRHVVPAGRRSGGWHALALAREPYRLALAFCIALCPVAHPGIRARYLRSCMNGTAARDGYTVALAPEEAAGILHLQTGYWQTDGAMDAAGNLLLSPSEVPTFVLLGSADKTSPRRRRAACGPGPRRRSCCQGGGTSCRRARPGTAAPRRSTPPTCGASCAPRSAAGLEGRAPRGLRSDSLGREWPWSAQKAREGALAPCSMFSLRGPAGFITVDGTAEIGEFFLTVHEFWGAGAQSLSREGFRLTSCIISFERAAPVPRRELLRAGAVALPAAAGGPTRARAAAAAGDLELGKLVVGAWAWGDRTFWKYDESQDADIRKGFDACVSGGVKWFDTAELYGPGRSEELLGKFIRESGADVKVATKFAAFPWKLDRSDVVKACKSSLERLGLPSVDLYQIHFPSVWRNELFWDGLADCYDQGLVKHVGVSNYGSAGLRACHSALKARGVPLATNQIQYSLVYRFPELNGMKATCDELGVKVLAYSPLGLGTLTGKASLDRLPDGPRAKIFEKLLQDPAWPGLDSTMREVARSHGPDADPAQVALAWCVAKGTVPIAGVRNARQAESDVLSTRLQLSEGEVAALDAAASKVAPYIAPEDSPFKALRVSLDTKQELYEA</sequence>
<dbReference type="Gene3D" id="3.20.20.100">
    <property type="entry name" value="NADP-dependent oxidoreductase domain"/>
    <property type="match status" value="1"/>
</dbReference>
<evidence type="ECO:0000256" key="2">
    <source>
        <dbReference type="SAM" id="MobiDB-lite"/>
    </source>
</evidence>
<protein>
    <recommendedName>
        <fullName evidence="3">NADP-dependent oxidoreductase domain-containing protein</fullName>
    </recommendedName>
</protein>
<dbReference type="InterPro" id="IPR036812">
    <property type="entry name" value="NAD(P)_OxRdtase_dom_sf"/>
</dbReference>
<dbReference type="PANTHER" id="PTHR43625:SF5">
    <property type="entry name" value="PYRIDOXAL REDUCTASE, CHLOROPLASTIC"/>
    <property type="match status" value="1"/>
</dbReference>
<keyword evidence="5" id="KW-1185">Reference proteome</keyword>
<evidence type="ECO:0000256" key="1">
    <source>
        <dbReference type="ARBA" id="ARBA00023002"/>
    </source>
</evidence>
<evidence type="ECO:0000259" key="3">
    <source>
        <dbReference type="Pfam" id="PF00248"/>
    </source>
</evidence>
<reference evidence="4" key="1">
    <citation type="submission" date="2023-10" db="EMBL/GenBank/DDBJ databases">
        <authorList>
            <person name="Chen Y."/>
            <person name="Shah S."/>
            <person name="Dougan E. K."/>
            <person name="Thang M."/>
            <person name="Chan C."/>
        </authorList>
    </citation>
    <scope>NUCLEOTIDE SEQUENCE [LARGE SCALE GENOMIC DNA]</scope>
</reference>
<evidence type="ECO:0000313" key="4">
    <source>
        <dbReference type="EMBL" id="CAK0845949.1"/>
    </source>
</evidence>
<dbReference type="InterPro" id="IPR050791">
    <property type="entry name" value="Aldo-Keto_reductase"/>
</dbReference>
<gene>
    <name evidence="4" type="ORF">PCOR1329_LOCUS39587</name>
</gene>
<dbReference type="PRINTS" id="PR00069">
    <property type="entry name" value="ALDKETRDTASE"/>
</dbReference>
<dbReference type="Pfam" id="PF00248">
    <property type="entry name" value="Aldo_ket_red"/>
    <property type="match status" value="1"/>
</dbReference>